<dbReference type="EnsemblPlants" id="AET2Gv20584400.8">
    <property type="protein sequence ID" value="AET2Gv20584400.8"/>
    <property type="gene ID" value="AET2Gv20584400"/>
</dbReference>
<accession>A0A453BPE9</accession>
<dbReference type="AlphaFoldDB" id="A0A453BPE9"/>
<keyword evidence="5" id="KW-1185">Reference proteome</keyword>
<reference evidence="4" key="4">
    <citation type="submission" date="2019-03" db="UniProtKB">
        <authorList>
            <consortium name="EnsemblPlants"/>
        </authorList>
    </citation>
    <scope>IDENTIFICATION</scope>
</reference>
<comment type="subcellular location">
    <subcellularLocation>
        <location evidence="1">Nucleus</location>
    </subcellularLocation>
</comment>
<dbReference type="GO" id="GO:0003700">
    <property type="term" value="F:DNA-binding transcription factor activity"/>
    <property type="evidence" value="ECO:0007669"/>
    <property type="project" value="InterPro"/>
</dbReference>
<dbReference type="PANTHER" id="PTHR31003">
    <property type="entry name" value="MYB FAMILY TRANSCRIPTION FACTOR"/>
    <property type="match status" value="1"/>
</dbReference>
<dbReference type="Pfam" id="PF26575">
    <property type="entry name" value="HHO5_N"/>
    <property type="match status" value="1"/>
</dbReference>
<evidence type="ECO:0000256" key="2">
    <source>
        <dbReference type="ARBA" id="ARBA00023125"/>
    </source>
</evidence>
<organism evidence="4 5">
    <name type="scientific">Aegilops tauschii subsp. strangulata</name>
    <name type="common">Goatgrass</name>
    <dbReference type="NCBI Taxonomy" id="200361"/>
    <lineage>
        <taxon>Eukaryota</taxon>
        <taxon>Viridiplantae</taxon>
        <taxon>Streptophyta</taxon>
        <taxon>Embryophyta</taxon>
        <taxon>Tracheophyta</taxon>
        <taxon>Spermatophyta</taxon>
        <taxon>Magnoliopsida</taxon>
        <taxon>Liliopsida</taxon>
        <taxon>Poales</taxon>
        <taxon>Poaceae</taxon>
        <taxon>BOP clade</taxon>
        <taxon>Pooideae</taxon>
        <taxon>Triticodae</taxon>
        <taxon>Triticeae</taxon>
        <taxon>Triticinae</taxon>
        <taxon>Aegilops</taxon>
    </lineage>
</organism>
<reference evidence="4" key="3">
    <citation type="journal article" date="2017" name="Nature">
        <title>Genome sequence of the progenitor of the wheat D genome Aegilops tauschii.</title>
        <authorList>
            <person name="Luo M.C."/>
            <person name="Gu Y.Q."/>
            <person name="Puiu D."/>
            <person name="Wang H."/>
            <person name="Twardziok S.O."/>
            <person name="Deal K.R."/>
            <person name="Huo N."/>
            <person name="Zhu T."/>
            <person name="Wang L."/>
            <person name="Wang Y."/>
            <person name="McGuire P.E."/>
            <person name="Liu S."/>
            <person name="Long H."/>
            <person name="Ramasamy R.K."/>
            <person name="Rodriguez J.C."/>
            <person name="Van S.L."/>
            <person name="Yuan L."/>
            <person name="Wang Z."/>
            <person name="Xia Z."/>
            <person name="Xiao L."/>
            <person name="Anderson O.D."/>
            <person name="Ouyang S."/>
            <person name="Liang Y."/>
            <person name="Zimin A.V."/>
            <person name="Pertea G."/>
            <person name="Qi P."/>
            <person name="Bennetzen J.L."/>
            <person name="Dai X."/>
            <person name="Dawson M.W."/>
            <person name="Muller H.G."/>
            <person name="Kugler K."/>
            <person name="Rivarola-Duarte L."/>
            <person name="Spannagl M."/>
            <person name="Mayer K.F.X."/>
            <person name="Lu F.H."/>
            <person name="Bevan M.W."/>
            <person name="Leroy P."/>
            <person name="Li P."/>
            <person name="You F.M."/>
            <person name="Sun Q."/>
            <person name="Liu Z."/>
            <person name="Lyons E."/>
            <person name="Wicker T."/>
            <person name="Salzberg S.L."/>
            <person name="Devos K.M."/>
            <person name="Dvorak J."/>
        </authorList>
    </citation>
    <scope>NUCLEOTIDE SEQUENCE [LARGE SCALE GENOMIC DNA]</scope>
    <source>
        <strain evidence="4">cv. AL8/78</strain>
    </source>
</reference>
<evidence type="ECO:0000259" key="3">
    <source>
        <dbReference type="Pfam" id="PF26575"/>
    </source>
</evidence>
<dbReference type="Gramene" id="AET2Gv20584400.8">
    <property type="protein sequence ID" value="AET2Gv20584400.8"/>
    <property type="gene ID" value="AET2Gv20584400"/>
</dbReference>
<dbReference type="GO" id="GO:0003677">
    <property type="term" value="F:DNA binding"/>
    <property type="evidence" value="ECO:0007669"/>
    <property type="project" value="UniProtKB-KW"/>
</dbReference>
<dbReference type="Proteomes" id="UP000015105">
    <property type="component" value="Chromosome 2D"/>
</dbReference>
<dbReference type="GO" id="GO:0005634">
    <property type="term" value="C:nucleus"/>
    <property type="evidence" value="ECO:0007669"/>
    <property type="project" value="UniProtKB-SubCell"/>
</dbReference>
<dbReference type="InterPro" id="IPR044787">
    <property type="entry name" value="HHO5-like"/>
</dbReference>
<feature type="domain" description="HHO5-like N-terminal" evidence="3">
    <location>
        <begin position="15"/>
        <end position="67"/>
    </location>
</feature>
<dbReference type="InterPro" id="IPR058673">
    <property type="entry name" value="HHO5-like_N"/>
</dbReference>
<proteinExistence type="predicted"/>
<name>A0A453BPE9_AEGTS</name>
<dbReference type="PANTHER" id="PTHR31003:SF17">
    <property type="entry name" value="OS07G0119300 PROTEIN"/>
    <property type="match status" value="1"/>
</dbReference>
<evidence type="ECO:0000256" key="1">
    <source>
        <dbReference type="ARBA" id="ARBA00004123"/>
    </source>
</evidence>
<reference evidence="4" key="5">
    <citation type="journal article" date="2021" name="G3 (Bethesda)">
        <title>Aegilops tauschii genome assembly Aet v5.0 features greater sequence contiguity and improved annotation.</title>
        <authorList>
            <person name="Wang L."/>
            <person name="Zhu T."/>
            <person name="Rodriguez J.C."/>
            <person name="Deal K.R."/>
            <person name="Dubcovsky J."/>
            <person name="McGuire P.E."/>
            <person name="Lux T."/>
            <person name="Spannagl M."/>
            <person name="Mayer K.F.X."/>
            <person name="Baldrich P."/>
            <person name="Meyers B.C."/>
            <person name="Huo N."/>
            <person name="Gu Y.Q."/>
            <person name="Zhou H."/>
            <person name="Devos K.M."/>
            <person name="Bennetzen J.L."/>
            <person name="Unver T."/>
            <person name="Budak H."/>
            <person name="Gulick P.J."/>
            <person name="Galiba G."/>
            <person name="Kalapos B."/>
            <person name="Nelson D.R."/>
            <person name="Li P."/>
            <person name="You F.M."/>
            <person name="Luo M.C."/>
            <person name="Dvorak J."/>
        </authorList>
    </citation>
    <scope>NUCLEOTIDE SEQUENCE [LARGE SCALE GENOMIC DNA]</scope>
    <source>
        <strain evidence="4">cv. AL8/78</strain>
    </source>
</reference>
<protein>
    <recommendedName>
        <fullName evidence="3">HHO5-like N-terminal domain-containing protein</fullName>
    </recommendedName>
</protein>
<sequence length="74" mass="8155">MGLDVGEIGMGADLSLDLKMFAAKSLGRVREAPAAAMDDCIRRLEEEKSKIEVFRRELPLCARLLADGERETSC</sequence>
<keyword evidence="2" id="KW-0238">DNA-binding</keyword>
<reference evidence="5" key="1">
    <citation type="journal article" date="2014" name="Science">
        <title>Ancient hybridizations among the ancestral genomes of bread wheat.</title>
        <authorList>
            <consortium name="International Wheat Genome Sequencing Consortium,"/>
            <person name="Marcussen T."/>
            <person name="Sandve S.R."/>
            <person name="Heier L."/>
            <person name="Spannagl M."/>
            <person name="Pfeifer M."/>
            <person name="Jakobsen K.S."/>
            <person name="Wulff B.B."/>
            <person name="Steuernagel B."/>
            <person name="Mayer K.F."/>
            <person name="Olsen O.A."/>
        </authorList>
    </citation>
    <scope>NUCLEOTIDE SEQUENCE [LARGE SCALE GENOMIC DNA]</scope>
    <source>
        <strain evidence="5">cv. AL8/78</strain>
    </source>
</reference>
<evidence type="ECO:0000313" key="4">
    <source>
        <dbReference type="EnsemblPlants" id="AET2Gv20584400.8"/>
    </source>
</evidence>
<reference evidence="5" key="2">
    <citation type="journal article" date="2017" name="Nat. Plants">
        <title>The Aegilops tauschii genome reveals multiple impacts of transposons.</title>
        <authorList>
            <person name="Zhao G."/>
            <person name="Zou C."/>
            <person name="Li K."/>
            <person name="Wang K."/>
            <person name="Li T."/>
            <person name="Gao L."/>
            <person name="Zhang X."/>
            <person name="Wang H."/>
            <person name="Yang Z."/>
            <person name="Liu X."/>
            <person name="Jiang W."/>
            <person name="Mao L."/>
            <person name="Kong X."/>
            <person name="Jiao Y."/>
            <person name="Jia J."/>
        </authorList>
    </citation>
    <scope>NUCLEOTIDE SEQUENCE [LARGE SCALE GENOMIC DNA]</scope>
    <source>
        <strain evidence="5">cv. AL8/78</strain>
    </source>
</reference>
<evidence type="ECO:0000313" key="5">
    <source>
        <dbReference type="Proteomes" id="UP000015105"/>
    </source>
</evidence>